<protein>
    <submittedName>
        <fullName evidence="2">Uncharacterized protein</fullName>
    </submittedName>
</protein>
<reference evidence="2" key="1">
    <citation type="submission" date="2023-04" db="EMBL/GenBank/DDBJ databases">
        <authorList>
            <person name="Vijverberg K."/>
            <person name="Xiong W."/>
            <person name="Schranz E."/>
        </authorList>
    </citation>
    <scope>NUCLEOTIDE SEQUENCE</scope>
</reference>
<organism evidence="2 3">
    <name type="scientific">Lactuca saligna</name>
    <name type="common">Willowleaf lettuce</name>
    <dbReference type="NCBI Taxonomy" id="75948"/>
    <lineage>
        <taxon>Eukaryota</taxon>
        <taxon>Viridiplantae</taxon>
        <taxon>Streptophyta</taxon>
        <taxon>Embryophyta</taxon>
        <taxon>Tracheophyta</taxon>
        <taxon>Spermatophyta</taxon>
        <taxon>Magnoliopsida</taxon>
        <taxon>eudicotyledons</taxon>
        <taxon>Gunneridae</taxon>
        <taxon>Pentapetalae</taxon>
        <taxon>asterids</taxon>
        <taxon>campanulids</taxon>
        <taxon>Asterales</taxon>
        <taxon>Asteraceae</taxon>
        <taxon>Cichorioideae</taxon>
        <taxon>Cichorieae</taxon>
        <taxon>Lactucinae</taxon>
        <taxon>Lactuca</taxon>
    </lineage>
</organism>
<evidence type="ECO:0000256" key="1">
    <source>
        <dbReference type="SAM" id="MobiDB-lite"/>
    </source>
</evidence>
<evidence type="ECO:0000313" key="3">
    <source>
        <dbReference type="Proteomes" id="UP001177003"/>
    </source>
</evidence>
<dbReference type="Proteomes" id="UP001177003">
    <property type="component" value="Chromosome 2"/>
</dbReference>
<dbReference type="EMBL" id="OX465078">
    <property type="protein sequence ID" value="CAI9271632.1"/>
    <property type="molecule type" value="Genomic_DNA"/>
</dbReference>
<dbReference type="AlphaFoldDB" id="A0AA35VZ60"/>
<sequence length="202" mass="22288">MKSKHKRRSSSTKVVRKPQVSHQGVIFRDIPAPASPSSKNCLVADMEKQLSKKKKRRVILTSESTTDEGETIPETPKAVLIKASSHMDTSVITPPKVLLAKTVTVEARTSDIPINISDMDTNVIMGEDDSNKATKLTTFAKLYENMSPQLSQLSTNDNKNFMEVFALLKELKSLSSKSTASMLSSEDLIQNLLSLKSYLSNT</sequence>
<accession>A0AA35VZ60</accession>
<feature type="compositionally biased region" description="Basic residues" evidence="1">
    <location>
        <begin position="1"/>
        <end position="16"/>
    </location>
</feature>
<name>A0AA35VZ60_LACSI</name>
<keyword evidence="3" id="KW-1185">Reference proteome</keyword>
<proteinExistence type="predicted"/>
<evidence type="ECO:0000313" key="2">
    <source>
        <dbReference type="EMBL" id="CAI9271632.1"/>
    </source>
</evidence>
<feature type="region of interest" description="Disordered" evidence="1">
    <location>
        <begin position="1"/>
        <end position="32"/>
    </location>
</feature>
<gene>
    <name evidence="2" type="ORF">LSALG_LOCUS11894</name>
</gene>